<accession>A0A6C0F4C7</accession>
<dbReference type="EMBL" id="MN739022">
    <property type="protein sequence ID" value="QHT35493.1"/>
    <property type="molecule type" value="Genomic_DNA"/>
</dbReference>
<reference evidence="1" key="1">
    <citation type="journal article" date="2020" name="Nature">
        <title>Giant virus diversity and host interactions through global metagenomics.</title>
        <authorList>
            <person name="Schulz F."/>
            <person name="Roux S."/>
            <person name="Paez-Espino D."/>
            <person name="Jungbluth S."/>
            <person name="Walsh D.A."/>
            <person name="Denef V.J."/>
            <person name="McMahon K.D."/>
            <person name="Konstantinidis K.T."/>
            <person name="Eloe-Fadrosh E.A."/>
            <person name="Kyrpides N.C."/>
            <person name="Woyke T."/>
        </authorList>
    </citation>
    <scope>NUCLEOTIDE SEQUENCE</scope>
    <source>
        <strain evidence="1">GVMAG-M-3300009180-45</strain>
    </source>
</reference>
<protein>
    <submittedName>
        <fullName evidence="1">Uncharacterized protein</fullName>
    </submittedName>
</protein>
<evidence type="ECO:0000313" key="1">
    <source>
        <dbReference type="EMBL" id="QHT35493.1"/>
    </source>
</evidence>
<sequence>MSSSTNATMSSTHLFFCINTNCENTSMSGQQCVDCAEWAEACAEQADCSIALPPPVTHCEDCGAWSQVFPDNCCHTCHMQRVRSAPCEGCPGCGREMWGALLGTNGYCGPCWQQRYGLLSCHGSSSVADERKECQMCGDMSAPGNSETSGWVCDECFEALDHHENCNETRDMCCCLRAQRRVEEVKPQDTGCTCDGSGLVCPSCNVEYHESCRGCGAFTNLGLGDYCSACYLPPPPAPASTPRHTSLASMRAEIAEIEARLLTNMTKGQKDDWVWILQNRRADLADAEKEMWEQYDQDDLNKLDRRY</sequence>
<dbReference type="AlphaFoldDB" id="A0A6C0F4C7"/>
<proteinExistence type="predicted"/>
<organism evidence="1">
    <name type="scientific">viral metagenome</name>
    <dbReference type="NCBI Taxonomy" id="1070528"/>
    <lineage>
        <taxon>unclassified sequences</taxon>
        <taxon>metagenomes</taxon>
        <taxon>organismal metagenomes</taxon>
    </lineage>
</organism>
<name>A0A6C0F4C7_9ZZZZ</name>